<gene>
    <name evidence="1" type="ORF">BIW11_07981</name>
</gene>
<dbReference type="InParanoid" id="A0A1V9XRR5"/>
<evidence type="ECO:0000313" key="1">
    <source>
        <dbReference type="EMBL" id="OQR76123.1"/>
    </source>
</evidence>
<reference evidence="1 2" key="1">
    <citation type="journal article" date="2017" name="Gigascience">
        <title>Draft genome of the honey bee ectoparasitic mite, Tropilaelaps mercedesae, is shaped by the parasitic life history.</title>
        <authorList>
            <person name="Dong X."/>
            <person name="Armstrong S.D."/>
            <person name="Xia D."/>
            <person name="Makepeace B.L."/>
            <person name="Darby A.C."/>
            <person name="Kadowaki T."/>
        </authorList>
    </citation>
    <scope>NUCLEOTIDE SEQUENCE [LARGE SCALE GENOMIC DNA]</scope>
    <source>
        <strain evidence="1">Wuxi-XJTLU</strain>
    </source>
</reference>
<dbReference type="InterPro" id="IPR029033">
    <property type="entry name" value="His_PPase_superfam"/>
</dbReference>
<sequence>MILDTWYPSPDDLPLSQVAIRMPPRGTDKYVENCGNMKYIMRDYNPETKIPDDIAKEEGFRTVGQYITFLKTMTGEHDQSINYFYMAYMEGFVSVDFEQRFTKADHWMLQFPKTREFSRLYLLHNSIDVIAPYYAHYLLDGIAHQLQNAAEGKSKFRLSLFSFHDLNLLSVLRAFGIRNKPTEFLAIMAFELWKHSENLYVKLRMSEGLSTNWVYRPDEYVPLLGFDGGHIEEFSEVRRVMLNFYKNQINITNCGYFGPDAKV</sequence>
<protein>
    <recommendedName>
        <fullName evidence="3">Lysosomal acid phosphatase-like</fullName>
    </recommendedName>
</protein>
<evidence type="ECO:0008006" key="3">
    <source>
        <dbReference type="Google" id="ProtNLM"/>
    </source>
</evidence>
<accession>A0A1V9XRR5</accession>
<keyword evidence="2" id="KW-1185">Reference proteome</keyword>
<dbReference type="OrthoDB" id="6483752at2759"/>
<dbReference type="SUPFAM" id="SSF53254">
    <property type="entry name" value="Phosphoglycerate mutase-like"/>
    <property type="match status" value="1"/>
</dbReference>
<dbReference type="Proteomes" id="UP000192247">
    <property type="component" value="Unassembled WGS sequence"/>
</dbReference>
<dbReference type="GO" id="GO:0016791">
    <property type="term" value="F:phosphatase activity"/>
    <property type="evidence" value="ECO:0007669"/>
    <property type="project" value="UniProtKB-ARBA"/>
</dbReference>
<name>A0A1V9XRR5_9ACAR</name>
<comment type="caution">
    <text evidence="1">The sequence shown here is derived from an EMBL/GenBank/DDBJ whole genome shotgun (WGS) entry which is preliminary data.</text>
</comment>
<dbReference type="Gene3D" id="3.40.50.1240">
    <property type="entry name" value="Phosphoglycerate mutase-like"/>
    <property type="match status" value="1"/>
</dbReference>
<dbReference type="EMBL" id="MNPL01005282">
    <property type="protein sequence ID" value="OQR76123.1"/>
    <property type="molecule type" value="Genomic_DNA"/>
</dbReference>
<organism evidence="1 2">
    <name type="scientific">Tropilaelaps mercedesae</name>
    <dbReference type="NCBI Taxonomy" id="418985"/>
    <lineage>
        <taxon>Eukaryota</taxon>
        <taxon>Metazoa</taxon>
        <taxon>Ecdysozoa</taxon>
        <taxon>Arthropoda</taxon>
        <taxon>Chelicerata</taxon>
        <taxon>Arachnida</taxon>
        <taxon>Acari</taxon>
        <taxon>Parasitiformes</taxon>
        <taxon>Mesostigmata</taxon>
        <taxon>Gamasina</taxon>
        <taxon>Dermanyssoidea</taxon>
        <taxon>Laelapidae</taxon>
        <taxon>Tropilaelaps</taxon>
    </lineage>
</organism>
<proteinExistence type="predicted"/>
<evidence type="ECO:0000313" key="2">
    <source>
        <dbReference type="Proteomes" id="UP000192247"/>
    </source>
</evidence>
<dbReference type="AlphaFoldDB" id="A0A1V9XRR5"/>